<keyword evidence="3" id="KW-1185">Reference proteome</keyword>
<sequence length="273" mass="30236">MPYVTAEDGTELYYKDWGTGPAIFFSHGWPLSADMWEQQMMYFASNGFRVLAHDRRGFGRSGQPWNGYDYDTFADDIALVLQTAGVQDVTMVGFSMGGGDVARYISKYRGARVAKACLTSSVTPYFIKADDNPDGAPKAIFDGIREGLIKDRPQFIDDFSTLFYGTNKHPDAVSEGILKQTLQIALTASIKATYDCVTAFSETDFRADMGAFTMPTLIIHGEEDQTVPIGMSGEAAHRLIPHSEFKRYAGAPHALTMTHRDQYNADLLAFLKS</sequence>
<dbReference type="Proteomes" id="UP000597613">
    <property type="component" value="Unassembled WGS sequence"/>
</dbReference>
<dbReference type="Gene3D" id="3.40.50.1820">
    <property type="entry name" value="alpha/beta hydrolase"/>
    <property type="match status" value="1"/>
</dbReference>
<comment type="caution">
    <text evidence="2">The sequence shown here is derived from an EMBL/GenBank/DDBJ whole genome shotgun (WGS) entry which is preliminary data.</text>
</comment>
<dbReference type="PANTHER" id="PTHR43433:SF4">
    <property type="entry name" value="NON-HEME CHLOROPEROXIDASE-RELATED"/>
    <property type="match status" value="1"/>
</dbReference>
<protein>
    <submittedName>
        <fullName evidence="2">Alpha/beta hydrolase</fullName>
    </submittedName>
</protein>
<name>A0ABR7AN88_9SPHN</name>
<accession>A0ABR7AN88</accession>
<reference evidence="2 3" key="1">
    <citation type="submission" date="2020-08" db="EMBL/GenBank/DDBJ databases">
        <title>Putative novel bacterial strains isolated from necrotic wheat leaf tissues caused by Xanthomonas translucens.</title>
        <authorList>
            <person name="Tambong J.T."/>
        </authorList>
    </citation>
    <scope>NUCLEOTIDE SEQUENCE [LARGE SCALE GENOMIC DNA]</scope>
    <source>
        <strain evidence="3">DOAB 1063</strain>
    </source>
</reference>
<proteinExistence type="predicted"/>
<dbReference type="InterPro" id="IPR050471">
    <property type="entry name" value="AB_hydrolase"/>
</dbReference>
<evidence type="ECO:0000313" key="2">
    <source>
        <dbReference type="EMBL" id="MBC3941923.1"/>
    </source>
</evidence>
<organism evidence="2 3">
    <name type="scientific">Sphingomonas albertensis</name>
    <dbReference type="NCBI Taxonomy" id="2762591"/>
    <lineage>
        <taxon>Bacteria</taxon>
        <taxon>Pseudomonadati</taxon>
        <taxon>Pseudomonadota</taxon>
        <taxon>Alphaproteobacteria</taxon>
        <taxon>Sphingomonadales</taxon>
        <taxon>Sphingomonadaceae</taxon>
        <taxon>Sphingomonas</taxon>
    </lineage>
</organism>
<dbReference type="PRINTS" id="PR00412">
    <property type="entry name" value="EPOXHYDRLASE"/>
</dbReference>
<dbReference type="SUPFAM" id="SSF53474">
    <property type="entry name" value="alpha/beta-Hydrolases"/>
    <property type="match status" value="1"/>
</dbReference>
<evidence type="ECO:0000259" key="1">
    <source>
        <dbReference type="Pfam" id="PF00561"/>
    </source>
</evidence>
<evidence type="ECO:0000313" key="3">
    <source>
        <dbReference type="Proteomes" id="UP000597613"/>
    </source>
</evidence>
<dbReference type="Pfam" id="PF00561">
    <property type="entry name" value="Abhydrolase_1"/>
    <property type="match status" value="1"/>
</dbReference>
<dbReference type="PANTHER" id="PTHR43433">
    <property type="entry name" value="HYDROLASE, ALPHA/BETA FOLD FAMILY PROTEIN"/>
    <property type="match status" value="1"/>
</dbReference>
<dbReference type="RefSeq" id="WP_187503638.1">
    <property type="nucleotide sequence ID" value="NZ_CP162536.1"/>
</dbReference>
<dbReference type="GO" id="GO:0016787">
    <property type="term" value="F:hydrolase activity"/>
    <property type="evidence" value="ECO:0007669"/>
    <property type="project" value="UniProtKB-KW"/>
</dbReference>
<dbReference type="InterPro" id="IPR000639">
    <property type="entry name" value="Epox_hydrolase-like"/>
</dbReference>
<keyword evidence="2" id="KW-0378">Hydrolase</keyword>
<dbReference type="EMBL" id="JACONT010000017">
    <property type="protein sequence ID" value="MBC3941923.1"/>
    <property type="molecule type" value="Genomic_DNA"/>
</dbReference>
<dbReference type="PRINTS" id="PR00111">
    <property type="entry name" value="ABHYDROLASE"/>
</dbReference>
<gene>
    <name evidence="2" type="ORF">H8S47_09540</name>
</gene>
<dbReference type="InterPro" id="IPR029058">
    <property type="entry name" value="AB_hydrolase_fold"/>
</dbReference>
<feature type="domain" description="AB hydrolase-1" evidence="1">
    <location>
        <begin position="21"/>
        <end position="258"/>
    </location>
</feature>
<dbReference type="InterPro" id="IPR000073">
    <property type="entry name" value="AB_hydrolase_1"/>
</dbReference>